<evidence type="ECO:0000313" key="2">
    <source>
        <dbReference type="Proteomes" id="UP000002892"/>
    </source>
</evidence>
<keyword evidence="2" id="KW-1185">Reference proteome</keyword>
<dbReference type="EMBL" id="CP003639">
    <property type="protein sequence ID" value="AFM40409.1"/>
    <property type="molecule type" value="Genomic_DNA"/>
</dbReference>
<evidence type="ECO:0000313" key="1">
    <source>
        <dbReference type="EMBL" id="AFM40409.1"/>
    </source>
</evidence>
<gene>
    <name evidence="1" type="ordered locus">Desaci_1386</name>
</gene>
<proteinExistence type="predicted"/>
<sequence length="87" mass="10387">MKILMRPIEMLSWFTKEGVINPIRYRITTEQSEPIVVKVDKVILRTEEKLAGNKMIIFRCQSVINGLQKIYEVKYEISTCKWFLFKM</sequence>
<dbReference type="Proteomes" id="UP000002892">
    <property type="component" value="Chromosome"/>
</dbReference>
<organism evidence="1 2">
    <name type="scientific">Desulfosporosinus acidiphilus (strain DSM 22704 / JCM 16185 / SJ4)</name>
    <dbReference type="NCBI Taxonomy" id="646529"/>
    <lineage>
        <taxon>Bacteria</taxon>
        <taxon>Bacillati</taxon>
        <taxon>Bacillota</taxon>
        <taxon>Clostridia</taxon>
        <taxon>Eubacteriales</taxon>
        <taxon>Desulfitobacteriaceae</taxon>
        <taxon>Desulfosporosinus</taxon>
    </lineage>
</organism>
<name>I4D3N5_DESAJ</name>
<protein>
    <submittedName>
        <fullName evidence="1">Uncharacterized protein</fullName>
    </submittedName>
</protein>
<dbReference type="RefSeq" id="WP_014826416.1">
    <property type="nucleotide sequence ID" value="NC_018068.1"/>
</dbReference>
<dbReference type="eggNOG" id="ENOG5032Y4P">
    <property type="taxonomic scope" value="Bacteria"/>
</dbReference>
<accession>I4D3N5</accession>
<dbReference type="AlphaFoldDB" id="I4D3N5"/>
<dbReference type="KEGG" id="dai:Desaci_1386"/>
<dbReference type="HOGENOM" id="CLU_173877_0_0_9"/>
<reference evidence="1 2" key="1">
    <citation type="journal article" date="2012" name="J. Bacteriol.">
        <title>Complete genome sequences of Desulfosporosinus orientis DSM765T, Desulfosporosinus youngiae DSM17734T, Desulfosporosinus meridiei DSM13257T, and Desulfosporosinus acidiphilus DSM22704T.</title>
        <authorList>
            <person name="Pester M."/>
            <person name="Brambilla E."/>
            <person name="Alazard D."/>
            <person name="Rattei T."/>
            <person name="Weinmaier T."/>
            <person name="Han J."/>
            <person name="Lucas S."/>
            <person name="Lapidus A."/>
            <person name="Cheng J.F."/>
            <person name="Goodwin L."/>
            <person name="Pitluck S."/>
            <person name="Peters L."/>
            <person name="Ovchinnikova G."/>
            <person name="Teshima H."/>
            <person name="Detter J.C."/>
            <person name="Han C.S."/>
            <person name="Tapia R."/>
            <person name="Land M.L."/>
            <person name="Hauser L."/>
            <person name="Kyrpides N.C."/>
            <person name="Ivanova N.N."/>
            <person name="Pagani I."/>
            <person name="Huntmann M."/>
            <person name="Wei C.L."/>
            <person name="Davenport K.W."/>
            <person name="Daligault H."/>
            <person name="Chain P.S."/>
            <person name="Chen A."/>
            <person name="Mavromatis K."/>
            <person name="Markowitz V."/>
            <person name="Szeto E."/>
            <person name="Mikhailova N."/>
            <person name="Pati A."/>
            <person name="Wagner M."/>
            <person name="Woyke T."/>
            <person name="Ollivier B."/>
            <person name="Klenk H.P."/>
            <person name="Spring S."/>
            <person name="Loy A."/>
        </authorList>
    </citation>
    <scope>NUCLEOTIDE SEQUENCE [LARGE SCALE GENOMIC DNA]</scope>
    <source>
        <strain evidence="2">DSM 22704 / JCM 16185 / SJ4</strain>
    </source>
</reference>
<dbReference type="OrthoDB" id="1707431at2"/>
<dbReference type="STRING" id="646529.Desaci_1386"/>